<protein>
    <submittedName>
        <fullName evidence="1">Uncharacterized protein</fullName>
    </submittedName>
</protein>
<reference evidence="1 2" key="1">
    <citation type="journal article" date="2021" name="Hortic Res">
        <title>Chromosome-scale assembly of the Dendrobium chrysotoxum genome enhances the understanding of orchid evolution.</title>
        <authorList>
            <person name="Zhang Y."/>
            <person name="Zhang G.Q."/>
            <person name="Zhang D."/>
            <person name="Liu X.D."/>
            <person name="Xu X.Y."/>
            <person name="Sun W.H."/>
            <person name="Yu X."/>
            <person name="Zhu X."/>
            <person name="Wang Z.W."/>
            <person name="Zhao X."/>
            <person name="Zhong W.Y."/>
            <person name="Chen H."/>
            <person name="Yin W.L."/>
            <person name="Huang T."/>
            <person name="Niu S.C."/>
            <person name="Liu Z.J."/>
        </authorList>
    </citation>
    <scope>NUCLEOTIDE SEQUENCE [LARGE SCALE GENOMIC DNA]</scope>
    <source>
        <strain evidence="1">Lindl</strain>
    </source>
</reference>
<evidence type="ECO:0000313" key="2">
    <source>
        <dbReference type="Proteomes" id="UP000775213"/>
    </source>
</evidence>
<dbReference type="Proteomes" id="UP000775213">
    <property type="component" value="Unassembled WGS sequence"/>
</dbReference>
<comment type="caution">
    <text evidence="1">The sequence shown here is derived from an EMBL/GenBank/DDBJ whole genome shotgun (WGS) entry which is preliminary data.</text>
</comment>
<keyword evidence="2" id="KW-1185">Reference proteome</keyword>
<name>A0AAV7GT23_DENCH</name>
<gene>
    <name evidence="1" type="ORF">IEQ34_010534</name>
</gene>
<dbReference type="EMBL" id="JAGFBR010000010">
    <property type="protein sequence ID" value="KAH0459871.1"/>
    <property type="molecule type" value="Genomic_DNA"/>
</dbReference>
<organism evidence="1 2">
    <name type="scientific">Dendrobium chrysotoxum</name>
    <name type="common">Orchid</name>
    <dbReference type="NCBI Taxonomy" id="161865"/>
    <lineage>
        <taxon>Eukaryota</taxon>
        <taxon>Viridiplantae</taxon>
        <taxon>Streptophyta</taxon>
        <taxon>Embryophyta</taxon>
        <taxon>Tracheophyta</taxon>
        <taxon>Spermatophyta</taxon>
        <taxon>Magnoliopsida</taxon>
        <taxon>Liliopsida</taxon>
        <taxon>Asparagales</taxon>
        <taxon>Orchidaceae</taxon>
        <taxon>Epidendroideae</taxon>
        <taxon>Malaxideae</taxon>
        <taxon>Dendrobiinae</taxon>
        <taxon>Dendrobium</taxon>
    </lineage>
</organism>
<proteinExistence type="predicted"/>
<dbReference type="AlphaFoldDB" id="A0AAV7GT23"/>
<sequence>MFFLLHKHLTAPRTDLTWKKPVITTTLTIHSIAAFQTRRHLTVLQSFSQFSIFMHFHHLLCSSQKSSVSKNLWKFGSSSKNFVQFIPESSMHRNISFVYSNSIAFKNHFGIPTIFVCLPHSPEACGVENQFSFSGGRRLFRKCDF</sequence>
<evidence type="ECO:0000313" key="1">
    <source>
        <dbReference type="EMBL" id="KAH0459871.1"/>
    </source>
</evidence>
<accession>A0AAV7GT23</accession>